<keyword evidence="2" id="KW-0812">Transmembrane</keyword>
<dbReference type="Pfam" id="PF11669">
    <property type="entry name" value="WBP-1"/>
    <property type="match status" value="1"/>
</dbReference>
<feature type="compositionally biased region" description="Low complexity" evidence="1">
    <location>
        <begin position="706"/>
        <end position="724"/>
    </location>
</feature>
<feature type="compositionally biased region" description="Low complexity" evidence="1">
    <location>
        <begin position="370"/>
        <end position="385"/>
    </location>
</feature>
<accession>A0AAV1EI78</accession>
<evidence type="ECO:0000313" key="3">
    <source>
        <dbReference type="EMBL" id="CAJ1048362.1"/>
    </source>
</evidence>
<evidence type="ECO:0000256" key="1">
    <source>
        <dbReference type="SAM" id="MobiDB-lite"/>
    </source>
</evidence>
<keyword evidence="2" id="KW-0472">Membrane</keyword>
<gene>
    <name evidence="3" type="ORF">XNOV1_A024932</name>
</gene>
<dbReference type="Proteomes" id="UP001178508">
    <property type="component" value="Unassembled WGS sequence"/>
</dbReference>
<name>A0AAV1EI78_XYRNO</name>
<feature type="compositionally biased region" description="Acidic residues" evidence="1">
    <location>
        <begin position="801"/>
        <end position="823"/>
    </location>
</feature>
<feature type="region of interest" description="Disordered" evidence="1">
    <location>
        <begin position="908"/>
        <end position="928"/>
    </location>
</feature>
<feature type="compositionally biased region" description="Polar residues" evidence="1">
    <location>
        <begin position="775"/>
        <end position="787"/>
    </location>
</feature>
<keyword evidence="2" id="KW-1133">Transmembrane helix</keyword>
<feature type="compositionally biased region" description="Polar residues" evidence="1">
    <location>
        <begin position="908"/>
        <end position="917"/>
    </location>
</feature>
<dbReference type="InterPro" id="IPR051994">
    <property type="entry name" value="WW_domain-binding"/>
</dbReference>
<feature type="region of interest" description="Disordered" evidence="1">
    <location>
        <begin position="117"/>
        <end position="149"/>
    </location>
</feature>
<feature type="transmembrane region" description="Helical" evidence="2">
    <location>
        <begin position="48"/>
        <end position="66"/>
    </location>
</feature>
<sequence>MEYHSGGSLPLLGRPRYCPGANANGGYLCETGHCCGETGCCTYYYELWWFWLLWTVLILFSCCCAYRHRRAKLRVQQQQRQREISLLAYHGANSYPSSMLDLSFLASLKLPSYEEVAAQPSTPPPPYSSVFTTPRYPQPPRTSDPHLLTQHGPLLHQTLSDGPSSLSSDNSSSCSCDSCCPSSPCSSSLSAPVTYETDTSHATTPSEAAPFTLDVTLETIAAAANSLEVNQTRFESDRTVAAVAIDIRDEVASGAQEPISVDSSVLNQTVTVALVTKVDPTHSLPSPGSEMALPVESSSPTMPDLTPFTQTVSTCSSSTRLSPIVDSASSAHQATTPTTHSPKTTSTPDPSCDTPTDTQTLKILDLTRNVDPADVPSSSRSVPSPDVEKVLVLIADSSDLSNHSLVAITPPDLAQAPSPELSNKIPSNFSQAESPVPTNSIQALSTMHSYLTQGPDATPSIFSQDQDTSSANFTQVSVPVPQNLAQDPVPSSLTDISTPIDANLAQAPDAIPTNFSQGAELVSTNLNPSPDQIPKTVTHFPDQVPSKPAPVPNSQPQILDIPDYKPTLILNPNLAQSNVAQATDAAPASLPDCQRLELSPGLGLALGITSPRSDSPQYQGPALVSCPDPASSGLSLVLPLSSEPVLTCHSPSNVQTGLNNGSGPCPTVGSIPSSLSSPAPGLTVQSQAAFSFPCPAITVDTAFSLSPSQSPPTVHSPSSTSPRSLPSPPSLSSPPALSPTSHPAPALLLDPLTALHPSNKGGSSSGHASSLSPSPRATQSPPKQTLFSPCVDIFEPGPPSWEDDEEDQDQDDNYDDEDEDMGADESQYRHRRLTGDSGIEVCRCRMEEEDEEEEEEEEEEKRKEDGRNGGGGVEKDKKGVANTGLHDSVDCPARSQITTEEELLLCNSTSTTTPTSEDNSKVVAMETV</sequence>
<reference evidence="3" key="1">
    <citation type="submission" date="2023-08" db="EMBL/GenBank/DDBJ databases">
        <authorList>
            <person name="Alioto T."/>
            <person name="Alioto T."/>
            <person name="Gomez Garrido J."/>
        </authorList>
    </citation>
    <scope>NUCLEOTIDE SEQUENCE</scope>
</reference>
<dbReference type="AlphaFoldDB" id="A0AAV1EI78"/>
<dbReference type="EMBL" id="CAUIWU010000006">
    <property type="protein sequence ID" value="CAJ1048362.1"/>
    <property type="molecule type" value="Genomic_DNA"/>
</dbReference>
<organism evidence="3 4">
    <name type="scientific">Xyrichtys novacula</name>
    <name type="common">Pearly razorfish</name>
    <name type="synonym">Hemipteronotus novacula</name>
    <dbReference type="NCBI Taxonomy" id="13765"/>
    <lineage>
        <taxon>Eukaryota</taxon>
        <taxon>Metazoa</taxon>
        <taxon>Chordata</taxon>
        <taxon>Craniata</taxon>
        <taxon>Vertebrata</taxon>
        <taxon>Euteleostomi</taxon>
        <taxon>Actinopterygii</taxon>
        <taxon>Neopterygii</taxon>
        <taxon>Teleostei</taxon>
        <taxon>Neoteleostei</taxon>
        <taxon>Acanthomorphata</taxon>
        <taxon>Eupercaria</taxon>
        <taxon>Labriformes</taxon>
        <taxon>Labridae</taxon>
        <taxon>Xyrichtys</taxon>
    </lineage>
</organism>
<proteinExistence type="predicted"/>
<feature type="compositionally biased region" description="Low complexity" evidence="1">
    <location>
        <begin position="733"/>
        <end position="774"/>
    </location>
</feature>
<feature type="compositionally biased region" description="Low complexity" evidence="1">
    <location>
        <begin position="335"/>
        <end position="360"/>
    </location>
</feature>
<feature type="compositionally biased region" description="Polar residues" evidence="1">
    <location>
        <begin position="296"/>
        <end position="334"/>
    </location>
</feature>
<dbReference type="InterPro" id="IPR021684">
    <property type="entry name" value="WBP1-like"/>
</dbReference>
<feature type="region of interest" description="Disordered" evidence="1">
    <location>
        <begin position="281"/>
        <end position="385"/>
    </location>
</feature>
<feature type="compositionally biased region" description="Basic and acidic residues" evidence="1">
    <location>
        <begin position="860"/>
        <end position="879"/>
    </location>
</feature>
<feature type="compositionally biased region" description="Acidic residues" evidence="1">
    <location>
        <begin position="847"/>
        <end position="859"/>
    </location>
</feature>
<dbReference type="PANTHER" id="PTHR16209">
    <property type="entry name" value="VESICULAR, OVEREXPRESSED IN CANCER, PROSURVIVAL PROTEIN 1"/>
    <property type="match status" value="1"/>
</dbReference>
<protein>
    <submittedName>
        <fullName evidence="3">Flocculation protein FLO11-like</fullName>
    </submittedName>
</protein>
<dbReference type="PANTHER" id="PTHR16209:SF5">
    <property type="entry name" value="WW DOMAIN-BINDING PROTEIN 1"/>
    <property type="match status" value="1"/>
</dbReference>
<feature type="region of interest" description="Disordered" evidence="1">
    <location>
        <begin position="703"/>
        <end position="894"/>
    </location>
</feature>
<keyword evidence="4" id="KW-1185">Reference proteome</keyword>
<evidence type="ECO:0000256" key="2">
    <source>
        <dbReference type="SAM" id="Phobius"/>
    </source>
</evidence>
<evidence type="ECO:0000313" key="4">
    <source>
        <dbReference type="Proteomes" id="UP001178508"/>
    </source>
</evidence>
<comment type="caution">
    <text evidence="3">The sequence shown here is derived from an EMBL/GenBank/DDBJ whole genome shotgun (WGS) entry which is preliminary data.</text>
</comment>